<accession>A0A1X2H9D2</accession>
<organism evidence="2 3">
    <name type="scientific">Syncephalastrum racemosum</name>
    <name type="common">Filamentous fungus</name>
    <dbReference type="NCBI Taxonomy" id="13706"/>
    <lineage>
        <taxon>Eukaryota</taxon>
        <taxon>Fungi</taxon>
        <taxon>Fungi incertae sedis</taxon>
        <taxon>Mucoromycota</taxon>
        <taxon>Mucoromycotina</taxon>
        <taxon>Mucoromycetes</taxon>
        <taxon>Mucorales</taxon>
        <taxon>Syncephalastraceae</taxon>
        <taxon>Syncephalastrum</taxon>
    </lineage>
</organism>
<evidence type="ECO:0000256" key="1">
    <source>
        <dbReference type="SAM" id="MobiDB-lite"/>
    </source>
</evidence>
<dbReference type="Proteomes" id="UP000242180">
    <property type="component" value="Unassembled WGS sequence"/>
</dbReference>
<keyword evidence="3" id="KW-1185">Reference proteome</keyword>
<feature type="region of interest" description="Disordered" evidence="1">
    <location>
        <begin position="27"/>
        <end position="47"/>
    </location>
</feature>
<gene>
    <name evidence="2" type="ORF">BCR43DRAFT_492668</name>
</gene>
<evidence type="ECO:0000313" key="3">
    <source>
        <dbReference type="Proteomes" id="UP000242180"/>
    </source>
</evidence>
<comment type="caution">
    <text evidence="2">The sequence shown here is derived from an EMBL/GenBank/DDBJ whole genome shotgun (WGS) entry which is preliminary data.</text>
</comment>
<dbReference type="AlphaFoldDB" id="A0A1X2H9D2"/>
<protein>
    <submittedName>
        <fullName evidence="2">Uncharacterized protein</fullName>
    </submittedName>
</protein>
<dbReference type="InParanoid" id="A0A1X2H9D2"/>
<reference evidence="2 3" key="1">
    <citation type="submission" date="2016-07" db="EMBL/GenBank/DDBJ databases">
        <title>Pervasive Adenine N6-methylation of Active Genes in Fungi.</title>
        <authorList>
            <consortium name="DOE Joint Genome Institute"/>
            <person name="Mondo S.J."/>
            <person name="Dannebaum R.O."/>
            <person name="Kuo R.C."/>
            <person name="Labutti K."/>
            <person name="Haridas S."/>
            <person name="Kuo A."/>
            <person name="Salamov A."/>
            <person name="Ahrendt S.R."/>
            <person name="Lipzen A."/>
            <person name="Sullivan W."/>
            <person name="Andreopoulos W.B."/>
            <person name="Clum A."/>
            <person name="Lindquist E."/>
            <person name="Daum C."/>
            <person name="Ramamoorthy G.K."/>
            <person name="Gryganskyi A."/>
            <person name="Culley D."/>
            <person name="Magnuson J.K."/>
            <person name="James T.Y."/>
            <person name="O'Malley M.A."/>
            <person name="Stajich J.E."/>
            <person name="Spatafora J.W."/>
            <person name="Visel A."/>
            <person name="Grigoriev I.V."/>
        </authorList>
    </citation>
    <scope>NUCLEOTIDE SEQUENCE [LARGE SCALE GENOMIC DNA]</scope>
    <source>
        <strain evidence="2 3">NRRL 2496</strain>
    </source>
</reference>
<name>A0A1X2H9D2_SYNRA</name>
<evidence type="ECO:0000313" key="2">
    <source>
        <dbReference type="EMBL" id="ORY95238.1"/>
    </source>
</evidence>
<sequence>MQVGPSFLDIQGVLRRCVRHGVVTAKDNDQRKQEQEAGQELDWMDMKTKDRKARQRVRKLSELMLNRLPNEGLLVSKAQETGHRTIVQAFEVDPVCAHRNDEAFAEKRLLRQHHAMNIERASMGRRKRLRRDDTFVEVRSPDMETHFGDFALQSPADTAEGTPFEEGSLASQGSVGMGAGIPAVPMPEFDVREPDDDDYFVVGDENISLRFFAFQERVLEGPRPQSLTMESHLHHLL</sequence>
<proteinExistence type="predicted"/>
<dbReference type="EMBL" id="MCGN01000006">
    <property type="protein sequence ID" value="ORY95238.1"/>
    <property type="molecule type" value="Genomic_DNA"/>
</dbReference>